<dbReference type="EMBL" id="JXQQ01000135">
    <property type="protein sequence ID" value="KIQ16296.1"/>
    <property type="molecule type" value="Genomic_DNA"/>
</dbReference>
<sequence length="84" mass="9208">MTHEDQILASEAAGRLGDIDVLDTQISGICSMLHALYMAHPAPEQVRHQFDRLLAKLLNSPYVVDEPDRALVLQATAAALLRNS</sequence>
<reference evidence="1 2" key="1">
    <citation type="submission" date="2014-12" db="EMBL/GenBank/DDBJ databases">
        <title>16Stimator: statistical estimation of ribosomal gene copy numbers from draft genome assemblies.</title>
        <authorList>
            <person name="Perisin M.A."/>
            <person name="Vetter M."/>
            <person name="Gilbert J.A."/>
            <person name="Bergelson J."/>
        </authorList>
    </citation>
    <scope>NUCLEOTIDE SEQUENCE [LARGE SCALE GENOMIC DNA]</scope>
    <source>
        <strain evidence="1 2">MEDvA23</strain>
    </source>
</reference>
<accession>A0A0D0L8G1</accession>
<gene>
    <name evidence="1" type="ORF">RT97_31010</name>
</gene>
<dbReference type="RefSeq" id="WP_042582704.1">
    <property type="nucleotide sequence ID" value="NZ_JXQQ01000135.1"/>
</dbReference>
<dbReference type="Proteomes" id="UP000032067">
    <property type="component" value="Unassembled WGS sequence"/>
</dbReference>
<comment type="caution">
    <text evidence="1">The sequence shown here is derived from an EMBL/GenBank/DDBJ whole genome shotgun (WGS) entry which is preliminary data.</text>
</comment>
<proteinExistence type="predicted"/>
<protein>
    <submittedName>
        <fullName evidence="1">Uncharacterized protein</fullName>
    </submittedName>
</protein>
<name>A0A0D0L8G1_VARPD</name>
<organism evidence="1 2">
    <name type="scientific">Variovorax paradoxus</name>
    <dbReference type="NCBI Taxonomy" id="34073"/>
    <lineage>
        <taxon>Bacteria</taxon>
        <taxon>Pseudomonadati</taxon>
        <taxon>Pseudomonadota</taxon>
        <taxon>Betaproteobacteria</taxon>
        <taxon>Burkholderiales</taxon>
        <taxon>Comamonadaceae</taxon>
        <taxon>Variovorax</taxon>
    </lineage>
</organism>
<evidence type="ECO:0000313" key="2">
    <source>
        <dbReference type="Proteomes" id="UP000032067"/>
    </source>
</evidence>
<dbReference type="AlphaFoldDB" id="A0A0D0L8G1"/>
<evidence type="ECO:0000313" key="1">
    <source>
        <dbReference type="EMBL" id="KIQ16296.1"/>
    </source>
</evidence>
<dbReference type="OrthoDB" id="8855611at2"/>